<protein>
    <submittedName>
        <fullName evidence="1">Cation transporter</fullName>
    </submittedName>
</protein>
<gene>
    <name evidence="1" type="ORF">EGC82_11615</name>
</gene>
<keyword evidence="2" id="KW-1185">Reference proteome</keyword>
<accession>A0A3G8LWT8</accession>
<dbReference type="EMBL" id="CP034015">
    <property type="protein sequence ID" value="AZG73352.1"/>
    <property type="molecule type" value="Genomic_DNA"/>
</dbReference>
<sequence length="121" mass="13793">MSDFEHRPGVKEATLVVRNLRLTGVDNQNLEALKTEIDKLFGIDEVIYNDKSGSIYLAYDASHINLEGIEAVIRKHGAHIHNDWWTNVKESYYQFVDQNIKDNANHQPHSCHKPPPGSKIS</sequence>
<evidence type="ECO:0000313" key="1">
    <source>
        <dbReference type="EMBL" id="AZG73352.1"/>
    </source>
</evidence>
<dbReference type="RefSeq" id="WP_124730905.1">
    <property type="nucleotide sequence ID" value="NZ_CBCSKC010000009.1"/>
</dbReference>
<dbReference type="AlphaFoldDB" id="A0A3G8LWT8"/>
<reference evidence="2" key="1">
    <citation type="submission" date="2018-11" db="EMBL/GenBank/DDBJ databases">
        <title>Shewanella sp. M2.</title>
        <authorList>
            <person name="Hwang Y.J."/>
            <person name="Hwang C.Y."/>
        </authorList>
    </citation>
    <scope>NUCLEOTIDE SEQUENCE [LARGE SCALE GENOMIC DNA]</scope>
    <source>
        <strain evidence="2">LMG 19866</strain>
    </source>
</reference>
<name>A0A3G8LWT8_9GAMM</name>
<evidence type="ECO:0000313" key="2">
    <source>
        <dbReference type="Proteomes" id="UP000278035"/>
    </source>
</evidence>
<organism evidence="1 2">
    <name type="scientific">Shewanella livingstonensis</name>
    <dbReference type="NCBI Taxonomy" id="150120"/>
    <lineage>
        <taxon>Bacteria</taxon>
        <taxon>Pseudomonadati</taxon>
        <taxon>Pseudomonadota</taxon>
        <taxon>Gammaproteobacteria</taxon>
        <taxon>Alteromonadales</taxon>
        <taxon>Shewanellaceae</taxon>
        <taxon>Shewanella</taxon>
    </lineage>
</organism>
<dbReference type="KEGG" id="slj:EGC82_11615"/>
<proteinExistence type="predicted"/>
<dbReference type="Proteomes" id="UP000278035">
    <property type="component" value="Chromosome"/>
</dbReference>
<dbReference type="OrthoDB" id="5822659at2"/>